<gene>
    <name evidence="2" type="ORF">A6302_04127</name>
</gene>
<keyword evidence="1" id="KW-0472">Membrane</keyword>
<organism evidence="2 3">
    <name type="scientific">Methylobrevis pamukkalensis</name>
    <dbReference type="NCBI Taxonomy" id="1439726"/>
    <lineage>
        <taxon>Bacteria</taxon>
        <taxon>Pseudomonadati</taxon>
        <taxon>Pseudomonadota</taxon>
        <taxon>Alphaproteobacteria</taxon>
        <taxon>Hyphomicrobiales</taxon>
        <taxon>Pleomorphomonadaceae</taxon>
        <taxon>Methylobrevis</taxon>
    </lineage>
</organism>
<keyword evidence="3" id="KW-1185">Reference proteome</keyword>
<keyword evidence="1" id="KW-0812">Transmembrane</keyword>
<name>A0A1E3GWY7_9HYPH</name>
<dbReference type="AlphaFoldDB" id="A0A1E3GWY7"/>
<reference evidence="2 3" key="1">
    <citation type="submission" date="2016-07" db="EMBL/GenBank/DDBJ databases">
        <title>Draft Genome Sequence of Methylobrevis pamukkalensis PK2.</title>
        <authorList>
            <person name="Vasilenko O.V."/>
            <person name="Doronina N.V."/>
            <person name="Shmareva M.N."/>
            <person name="Tarlachkov S.V."/>
            <person name="Mustakhimov I."/>
            <person name="Trotsenko Y.A."/>
        </authorList>
    </citation>
    <scope>NUCLEOTIDE SEQUENCE [LARGE SCALE GENOMIC DNA]</scope>
    <source>
        <strain evidence="2 3">PK2</strain>
    </source>
</reference>
<evidence type="ECO:0000256" key="1">
    <source>
        <dbReference type="SAM" id="Phobius"/>
    </source>
</evidence>
<evidence type="ECO:0000313" key="3">
    <source>
        <dbReference type="Proteomes" id="UP000094622"/>
    </source>
</evidence>
<dbReference type="Proteomes" id="UP000094622">
    <property type="component" value="Unassembled WGS sequence"/>
</dbReference>
<dbReference type="EMBL" id="MCRJ01000157">
    <property type="protein sequence ID" value="ODN68579.1"/>
    <property type="molecule type" value="Genomic_DNA"/>
</dbReference>
<sequence>MLQSNARMQTDVLFAALVMLAAVTLTLKIVVDSLTRRLVFWVEDAT</sequence>
<evidence type="ECO:0000313" key="2">
    <source>
        <dbReference type="EMBL" id="ODN68579.1"/>
    </source>
</evidence>
<comment type="caution">
    <text evidence="2">The sequence shown here is derived from an EMBL/GenBank/DDBJ whole genome shotgun (WGS) entry which is preliminary data.</text>
</comment>
<feature type="transmembrane region" description="Helical" evidence="1">
    <location>
        <begin position="12"/>
        <end position="31"/>
    </location>
</feature>
<keyword evidence="1" id="KW-1133">Transmembrane helix</keyword>
<proteinExistence type="predicted"/>
<accession>A0A1E3GWY7</accession>
<protein>
    <submittedName>
        <fullName evidence="2">Uncharacterized protein</fullName>
    </submittedName>
</protein>